<dbReference type="InterPro" id="IPR008928">
    <property type="entry name" value="6-hairpin_glycosidase_sf"/>
</dbReference>
<evidence type="ECO:0000256" key="3">
    <source>
        <dbReference type="ARBA" id="ARBA00022801"/>
    </source>
</evidence>
<evidence type="ECO:0000259" key="7">
    <source>
        <dbReference type="Pfam" id="PF17390"/>
    </source>
</evidence>
<dbReference type="Gene3D" id="2.60.40.10">
    <property type="entry name" value="Immunoglobulins"/>
    <property type="match status" value="1"/>
</dbReference>
<dbReference type="GO" id="GO:0005975">
    <property type="term" value="P:carbohydrate metabolic process"/>
    <property type="evidence" value="ECO:0007669"/>
    <property type="project" value="InterPro"/>
</dbReference>
<accession>A0A916JDZ3</accession>
<dbReference type="InterPro" id="IPR012341">
    <property type="entry name" value="6hp_glycosidase-like_sf"/>
</dbReference>
<dbReference type="PANTHER" id="PTHR33307">
    <property type="entry name" value="ALPHA-RHAMNOSIDASE (EUROFUNG)"/>
    <property type="match status" value="1"/>
</dbReference>
<dbReference type="Pfam" id="PF08531">
    <property type="entry name" value="Bac_rhamnosid_N"/>
    <property type="match status" value="1"/>
</dbReference>
<name>A0A916JDZ3_9BACT</name>
<feature type="domain" description="Alpha-L-rhamnosidase six-hairpin glycosidase" evidence="6">
    <location>
        <begin position="464"/>
        <end position="829"/>
    </location>
</feature>
<keyword evidence="8" id="KW-0326">Glycosidase</keyword>
<sequence length="947" mass="106384">MKKIIFYLFTSLIPGIVSQASDLTPRLLKCEYKQHPVTDVTSPRLSWELTSAVANQKQTGYQILVATSVDKLTPEKSDLWNSGKMPGRQTNQVEYHGKALASRMICYWKVRSWDKNGLPGPWSKAARWEMGLLGKNEWKGEWIGMDLDHLGKGPEYHLPPAPYTRKEIRITQRVKKARLYVTALGLYEFSVNGKKVGDAFLAPGWTDYDKRVYYQVYDVTDRVVQGTNALAAQISYGWYAGYLGYALLVKNPVVRAFYGKVPVLKAQLEVNYENGESETFVTGKDWKVNYGALQESDILNGETYDARLEFKNWDKPGFEDKAWKVAEIFADRPELQLQIHPGPPVKVTQTLPVKTLTIRPNGAYIFDMGQNFAGIVRIRVRGAAGDTIRLRFGEKLHSDGRLMTENLRKARATDTYILKGDAGGETWEPKFTFHGFQYVEVSGLKQKPDQETVKGLVLGSDTPKVGHFETDNAMVNQLYSNIDWTQRSNYVEIPTDCPQRDERLAWTGDAQTYVKSATYNRDVSSFFTKWIVDLNDAQYNHGAYPLYAPRPNIRDSDTFSPGWMEAGIVCPYQIYRAYGDTRMIRQGWAHMTRFLDFLEKRSKGEYVFKENNFADLLPKGGFGDWLSFGKKTPPDMLASFYFFYCADMMAEMAQATGKTADQERFSKMAVKIQEAIKNYYTDASGKFVCNAAAYGNGEGYVDGALGFTGHTQTIYANAIYMNLLSKNNTAKAGEYLMDLLKENGGKLGTGFLGAKPLLPALSATGHTDMAYRLFLSKEFPSWGFEVANGSTTIWERWDSFTKEDGFKYNAAMNSFNHYAFGAVCEWMFGNAAGIKATQPGYSEFTIRPEISPDGMGKEGINELKASYHSVNGEIVSSWKKEEGRLLMHVTVPVNTRAAICIPSSSTSTIRLNGKSIRQSGVENKGWENGYAMIGVGSGNYSIVVVNK</sequence>
<dbReference type="InterPro" id="IPR035396">
    <property type="entry name" value="Bac_rhamnosid6H"/>
</dbReference>
<dbReference type="Gene3D" id="2.60.120.260">
    <property type="entry name" value="Galactose-binding domain-like"/>
    <property type="match status" value="2"/>
</dbReference>
<protein>
    <recommendedName>
        <fullName evidence="2">alpha-L-rhamnosidase</fullName>
        <ecNumber evidence="2">3.2.1.40</ecNumber>
    </recommendedName>
</protein>
<dbReference type="InterPro" id="IPR035398">
    <property type="entry name" value="Bac_rhamnosid_C"/>
</dbReference>
<dbReference type="Gene3D" id="2.60.420.10">
    <property type="entry name" value="Maltose phosphorylase, domain 3"/>
    <property type="match status" value="1"/>
</dbReference>
<dbReference type="InterPro" id="IPR013737">
    <property type="entry name" value="Bac_rhamnosid_N"/>
</dbReference>
<keyword evidence="3 8" id="KW-0378">Hydrolase</keyword>
<evidence type="ECO:0000259" key="5">
    <source>
        <dbReference type="Pfam" id="PF08531"/>
    </source>
</evidence>
<evidence type="ECO:0000256" key="1">
    <source>
        <dbReference type="ARBA" id="ARBA00001445"/>
    </source>
</evidence>
<dbReference type="Pfam" id="PF05592">
    <property type="entry name" value="Bac_rhamnosid"/>
    <property type="match status" value="1"/>
</dbReference>
<dbReference type="InterPro" id="IPR008902">
    <property type="entry name" value="Rhamnosid_concanavalin"/>
</dbReference>
<dbReference type="PIRSF" id="PIRSF010631">
    <property type="entry name" value="A-rhamnsds"/>
    <property type="match status" value="1"/>
</dbReference>
<dbReference type="InterPro" id="IPR013783">
    <property type="entry name" value="Ig-like_fold"/>
</dbReference>
<dbReference type="SUPFAM" id="SSF48208">
    <property type="entry name" value="Six-hairpin glycosidases"/>
    <property type="match status" value="1"/>
</dbReference>
<evidence type="ECO:0000313" key="9">
    <source>
        <dbReference type="Proteomes" id="UP000680038"/>
    </source>
</evidence>
<reference evidence="8" key="1">
    <citation type="submission" date="2021-04" db="EMBL/GenBank/DDBJ databases">
        <authorList>
            <person name="Rodrigo-Torres L."/>
            <person name="Arahal R. D."/>
            <person name="Lucena T."/>
        </authorList>
    </citation>
    <scope>NUCLEOTIDE SEQUENCE</scope>
    <source>
        <strain evidence="8">CECT 9275</strain>
    </source>
</reference>
<proteinExistence type="predicted"/>
<dbReference type="GO" id="GO:0030596">
    <property type="term" value="F:alpha-L-rhamnosidase activity"/>
    <property type="evidence" value="ECO:0007669"/>
    <property type="project" value="UniProtKB-EC"/>
</dbReference>
<dbReference type="PANTHER" id="PTHR33307:SF6">
    <property type="entry name" value="ALPHA-RHAMNOSIDASE (EUROFUNG)-RELATED"/>
    <property type="match status" value="1"/>
</dbReference>
<dbReference type="AlphaFoldDB" id="A0A916JDZ3"/>
<feature type="domain" description="Alpha-L-rhamnosidase C-terminal" evidence="7">
    <location>
        <begin position="833"/>
        <end position="910"/>
    </location>
</feature>
<dbReference type="Gene3D" id="1.50.10.10">
    <property type="match status" value="1"/>
</dbReference>
<evidence type="ECO:0000259" key="6">
    <source>
        <dbReference type="Pfam" id="PF17389"/>
    </source>
</evidence>
<evidence type="ECO:0000313" key="8">
    <source>
        <dbReference type="EMBL" id="CAG4995289.1"/>
    </source>
</evidence>
<feature type="domain" description="Alpha-L-rhamnosidase concanavalin-like" evidence="4">
    <location>
        <begin position="360"/>
        <end position="458"/>
    </location>
</feature>
<comment type="caution">
    <text evidence="8">The sequence shown here is derived from an EMBL/GenBank/DDBJ whole genome shotgun (WGS) entry which is preliminary data.</text>
</comment>
<evidence type="ECO:0000259" key="4">
    <source>
        <dbReference type="Pfam" id="PF05592"/>
    </source>
</evidence>
<dbReference type="Pfam" id="PF25788">
    <property type="entry name" value="Ig_Rha78A_N"/>
    <property type="match status" value="1"/>
</dbReference>
<dbReference type="InterPro" id="IPR016007">
    <property type="entry name" value="Alpha_rhamnosid"/>
</dbReference>
<evidence type="ECO:0000256" key="2">
    <source>
        <dbReference type="ARBA" id="ARBA00012652"/>
    </source>
</evidence>
<dbReference type="EMBL" id="CAJRAF010000001">
    <property type="protein sequence ID" value="CAG4995289.1"/>
    <property type="molecule type" value="Genomic_DNA"/>
</dbReference>
<feature type="domain" description="Bacterial alpha-L-rhamnosidase N-terminal" evidence="5">
    <location>
        <begin position="173"/>
        <end position="349"/>
    </location>
</feature>
<dbReference type="Pfam" id="PF17390">
    <property type="entry name" value="Bac_rhamnosid_C"/>
    <property type="match status" value="1"/>
</dbReference>
<comment type="catalytic activity">
    <reaction evidence="1">
        <text>Hydrolysis of terminal non-reducing alpha-L-rhamnose residues in alpha-L-rhamnosides.</text>
        <dbReference type="EC" id="3.2.1.40"/>
    </reaction>
</comment>
<keyword evidence="9" id="KW-1185">Reference proteome</keyword>
<dbReference type="Proteomes" id="UP000680038">
    <property type="component" value="Unassembled WGS sequence"/>
</dbReference>
<dbReference type="RefSeq" id="WP_215238230.1">
    <property type="nucleotide sequence ID" value="NZ_CAJRAF010000001.1"/>
</dbReference>
<dbReference type="EC" id="3.2.1.40" evidence="2"/>
<dbReference type="Pfam" id="PF17389">
    <property type="entry name" value="Bac_rhamnosid6H"/>
    <property type="match status" value="1"/>
</dbReference>
<gene>
    <name evidence="8" type="ORF">DYBT9275_01600</name>
</gene>
<organism evidence="8 9">
    <name type="scientific">Dyadobacter helix</name>
    <dbReference type="NCBI Taxonomy" id="2822344"/>
    <lineage>
        <taxon>Bacteria</taxon>
        <taxon>Pseudomonadati</taxon>
        <taxon>Bacteroidota</taxon>
        <taxon>Cytophagia</taxon>
        <taxon>Cytophagales</taxon>
        <taxon>Spirosomataceae</taxon>
        <taxon>Dyadobacter</taxon>
    </lineage>
</organism>